<reference evidence="2" key="2">
    <citation type="submission" date="2021-10" db="EMBL/GenBank/DDBJ databases">
        <title>Phylogenomics reveals ancestral predisposition of the termite-cultivated fungus Termitomyces towards a domesticated lifestyle.</title>
        <authorList>
            <person name="Auxier B."/>
            <person name="Grum-Grzhimaylo A."/>
            <person name="Cardenas M.E."/>
            <person name="Lodge J.D."/>
            <person name="Laessoe T."/>
            <person name="Pedersen O."/>
            <person name="Smith M.E."/>
            <person name="Kuyper T.W."/>
            <person name="Franco-Molano E.A."/>
            <person name="Baroni T.J."/>
            <person name="Aanen D.K."/>
        </authorList>
    </citation>
    <scope>NUCLEOTIDE SEQUENCE</scope>
    <source>
        <strain evidence="2">D49</strain>
    </source>
</reference>
<feature type="compositionally biased region" description="Basic residues" evidence="1">
    <location>
        <begin position="41"/>
        <end position="51"/>
    </location>
</feature>
<evidence type="ECO:0000313" key="3">
    <source>
        <dbReference type="EMBL" id="KAG5646856.1"/>
    </source>
</evidence>
<dbReference type="Proteomes" id="UP000717328">
    <property type="component" value="Unassembled WGS sequence"/>
</dbReference>
<feature type="region of interest" description="Disordered" evidence="1">
    <location>
        <begin position="1"/>
        <end position="84"/>
    </location>
</feature>
<dbReference type="EMBL" id="JABCKI010002209">
    <property type="protein sequence ID" value="KAG5646856.1"/>
    <property type="molecule type" value="Genomic_DNA"/>
</dbReference>
<evidence type="ECO:0000313" key="4">
    <source>
        <dbReference type="Proteomes" id="UP000717328"/>
    </source>
</evidence>
<feature type="compositionally biased region" description="Polar residues" evidence="1">
    <location>
        <begin position="73"/>
        <end position="84"/>
    </location>
</feature>
<sequence>MTSRVMFVQQTRERRPTEKVAQQIRDKEDATAAKAATAARRAARAKKAQHKHDKEAGITQDADTSDLEEQPDTAVSIQDQSISF</sequence>
<dbReference type="EMBL" id="JABCKI010007923">
    <property type="protein sequence ID" value="KAG5633397.1"/>
    <property type="molecule type" value="Genomic_DNA"/>
</dbReference>
<reference evidence="2" key="1">
    <citation type="submission" date="2021-02" db="EMBL/GenBank/DDBJ databases">
        <authorList>
            <person name="Nieuwenhuis M."/>
            <person name="Van De Peppel L.J.J."/>
        </authorList>
    </citation>
    <scope>NUCLEOTIDE SEQUENCE</scope>
    <source>
        <strain evidence="2">D49</strain>
    </source>
</reference>
<gene>
    <name evidence="3" type="ORF">H0H81_008098</name>
    <name evidence="2" type="ORF">H0H81_008099</name>
</gene>
<feature type="compositionally biased region" description="Basic and acidic residues" evidence="1">
    <location>
        <begin position="11"/>
        <end position="31"/>
    </location>
</feature>
<keyword evidence="4" id="KW-1185">Reference proteome</keyword>
<accession>A0A9P7FQL3</accession>
<comment type="caution">
    <text evidence="2">The sequence shown here is derived from an EMBL/GenBank/DDBJ whole genome shotgun (WGS) entry which is preliminary data.</text>
</comment>
<name>A0A9P7FQL3_9AGAR</name>
<protein>
    <submittedName>
        <fullName evidence="2">Uncharacterized protein</fullName>
    </submittedName>
</protein>
<evidence type="ECO:0000256" key="1">
    <source>
        <dbReference type="SAM" id="MobiDB-lite"/>
    </source>
</evidence>
<dbReference type="AlphaFoldDB" id="A0A9P7FQL3"/>
<evidence type="ECO:0000313" key="2">
    <source>
        <dbReference type="EMBL" id="KAG5633397.1"/>
    </source>
</evidence>
<organism evidence="2 4">
    <name type="scientific">Sphagnurus paluster</name>
    <dbReference type="NCBI Taxonomy" id="117069"/>
    <lineage>
        <taxon>Eukaryota</taxon>
        <taxon>Fungi</taxon>
        <taxon>Dikarya</taxon>
        <taxon>Basidiomycota</taxon>
        <taxon>Agaricomycotina</taxon>
        <taxon>Agaricomycetes</taxon>
        <taxon>Agaricomycetidae</taxon>
        <taxon>Agaricales</taxon>
        <taxon>Tricholomatineae</taxon>
        <taxon>Lyophyllaceae</taxon>
        <taxon>Sphagnurus</taxon>
    </lineage>
</organism>
<proteinExistence type="predicted"/>